<accession>A0ABY7T8M0</accession>
<name>A0ABY7T8M0_9SPHI</name>
<dbReference type="Proteomes" id="UP001216139">
    <property type="component" value="Chromosome"/>
</dbReference>
<sequence length="98" mass="10868">MVTDEIISTIQQIASGQHDCLVMQDLDRIVSVNDDDEPESLRDLVRTLFSNLGIEIEFSGKGINERGVVIDIDEDRFEAMGLNVNTLRFGQTVVKGTA</sequence>
<keyword evidence="2" id="KW-1185">Reference proteome</keyword>
<dbReference type="RefSeq" id="WP_273631097.1">
    <property type="nucleotide sequence ID" value="NZ_CP117167.1"/>
</dbReference>
<dbReference type="Gene3D" id="3.90.25.10">
    <property type="entry name" value="UDP-galactose 4-epimerase, domain 1"/>
    <property type="match status" value="1"/>
</dbReference>
<protein>
    <submittedName>
        <fullName evidence="1">Uncharacterized protein</fullName>
    </submittedName>
</protein>
<evidence type="ECO:0000313" key="2">
    <source>
        <dbReference type="Proteomes" id="UP001216139"/>
    </source>
</evidence>
<organism evidence="1 2">
    <name type="scientific">Mucilaginibacter jinjuensis</name>
    <dbReference type="NCBI Taxonomy" id="1176721"/>
    <lineage>
        <taxon>Bacteria</taxon>
        <taxon>Pseudomonadati</taxon>
        <taxon>Bacteroidota</taxon>
        <taxon>Sphingobacteriia</taxon>
        <taxon>Sphingobacteriales</taxon>
        <taxon>Sphingobacteriaceae</taxon>
        <taxon>Mucilaginibacter</taxon>
    </lineage>
</organism>
<proteinExistence type="predicted"/>
<reference evidence="1 2" key="1">
    <citation type="submission" date="2023-02" db="EMBL/GenBank/DDBJ databases">
        <title>Genome sequence of Mucilaginibacter jinjuensis strain KACC 16571.</title>
        <authorList>
            <person name="Kim S."/>
            <person name="Heo J."/>
            <person name="Kwon S.-W."/>
        </authorList>
    </citation>
    <scope>NUCLEOTIDE SEQUENCE [LARGE SCALE GENOMIC DNA]</scope>
    <source>
        <strain evidence="1 2">KACC 16571</strain>
    </source>
</reference>
<gene>
    <name evidence="1" type="ORF">PQO05_02610</name>
</gene>
<evidence type="ECO:0000313" key="1">
    <source>
        <dbReference type="EMBL" id="WCT12825.1"/>
    </source>
</evidence>
<dbReference type="EMBL" id="CP117167">
    <property type="protein sequence ID" value="WCT12825.1"/>
    <property type="molecule type" value="Genomic_DNA"/>
</dbReference>